<dbReference type="GO" id="GO:0032040">
    <property type="term" value="C:small-subunit processome"/>
    <property type="evidence" value="ECO:0007669"/>
    <property type="project" value="TreeGrafter"/>
</dbReference>
<protein>
    <recommendedName>
        <fullName evidence="2">Swiss Army Knife RNA repair protein HAD domain-containing protein</fullName>
    </recommendedName>
</protein>
<dbReference type="AlphaFoldDB" id="A0A2G7G039"/>
<reference evidence="3 4" key="1">
    <citation type="submission" date="2017-05" db="EMBL/GenBank/DDBJ databases">
        <title>Genome sequence for an aflatoxigenic pathogen of Argentinian peanut, Aspergillus arachidicola.</title>
        <authorList>
            <person name="Moore G."/>
            <person name="Beltz S.B."/>
            <person name="Mack B.M."/>
        </authorList>
    </citation>
    <scope>NUCLEOTIDE SEQUENCE [LARGE SCALE GENOMIC DNA]</scope>
    <source>
        <strain evidence="3 4">CBS 117610</strain>
    </source>
</reference>
<dbReference type="PANTHER" id="PTHR10335:SF23">
    <property type="entry name" value="OB FOLD-CONTAINING PROTEIN, NUCLEIC ACID BINDING"/>
    <property type="match status" value="1"/>
</dbReference>
<feature type="compositionally biased region" description="Basic and acidic residues" evidence="1">
    <location>
        <begin position="622"/>
        <end position="637"/>
    </location>
</feature>
<comment type="caution">
    <text evidence="3">The sequence shown here is derived from an EMBL/GenBank/DDBJ whole genome shotgun (WGS) entry which is preliminary data.</text>
</comment>
<dbReference type="GO" id="GO:0003723">
    <property type="term" value="F:RNA binding"/>
    <property type="evidence" value="ECO:0007669"/>
    <property type="project" value="TreeGrafter"/>
</dbReference>
<dbReference type="PANTHER" id="PTHR10335">
    <property type="entry name" value="RRNA 2-O-METHYLTRANSFERASE FIBRILLARIN"/>
    <property type="match status" value="1"/>
</dbReference>
<dbReference type="GO" id="GO:0008649">
    <property type="term" value="F:rRNA methyltransferase activity"/>
    <property type="evidence" value="ECO:0007669"/>
    <property type="project" value="TreeGrafter"/>
</dbReference>
<gene>
    <name evidence="3" type="ORF">AARAC_006228</name>
</gene>
<dbReference type="Proteomes" id="UP000231358">
    <property type="component" value="Unassembled WGS sequence"/>
</dbReference>
<dbReference type="GO" id="GO:0000494">
    <property type="term" value="P:box C/D sno(s)RNA 3'-end processing"/>
    <property type="evidence" value="ECO:0007669"/>
    <property type="project" value="TreeGrafter"/>
</dbReference>
<dbReference type="EMBL" id="NEXV01000269">
    <property type="protein sequence ID" value="PIG86188.1"/>
    <property type="molecule type" value="Genomic_DNA"/>
</dbReference>
<feature type="domain" description="Swiss Army Knife RNA repair protein HAD" evidence="2">
    <location>
        <begin position="147"/>
        <end position="352"/>
    </location>
</feature>
<feature type="compositionally biased region" description="Basic residues" evidence="1">
    <location>
        <begin position="596"/>
        <end position="609"/>
    </location>
</feature>
<evidence type="ECO:0000259" key="2">
    <source>
        <dbReference type="Pfam" id="PF10307"/>
    </source>
</evidence>
<feature type="region of interest" description="Disordered" evidence="1">
    <location>
        <begin position="32"/>
        <end position="53"/>
    </location>
</feature>
<evidence type="ECO:0000256" key="1">
    <source>
        <dbReference type="SAM" id="MobiDB-lite"/>
    </source>
</evidence>
<feature type="compositionally biased region" description="Gly residues" evidence="1">
    <location>
        <begin position="584"/>
        <end position="595"/>
    </location>
</feature>
<accession>A0A2G7G039</accession>
<dbReference type="GO" id="GO:1990259">
    <property type="term" value="F:histone H2AQ104 methyltransferase activity"/>
    <property type="evidence" value="ECO:0007669"/>
    <property type="project" value="TreeGrafter"/>
</dbReference>
<keyword evidence="4" id="KW-1185">Reference proteome</keyword>
<dbReference type="GO" id="GO:0031428">
    <property type="term" value="C:box C/D methylation guide snoRNP complex"/>
    <property type="evidence" value="ECO:0007669"/>
    <property type="project" value="TreeGrafter"/>
</dbReference>
<name>A0A2G7G039_9EURO</name>
<dbReference type="Pfam" id="PF10307">
    <property type="entry name" value="HAD_SAK_1"/>
    <property type="match status" value="1"/>
</dbReference>
<evidence type="ECO:0000313" key="4">
    <source>
        <dbReference type="Proteomes" id="UP000231358"/>
    </source>
</evidence>
<feature type="compositionally biased region" description="Gly residues" evidence="1">
    <location>
        <begin position="639"/>
        <end position="648"/>
    </location>
</feature>
<proteinExistence type="predicted"/>
<evidence type="ECO:0000313" key="3">
    <source>
        <dbReference type="EMBL" id="PIG86188.1"/>
    </source>
</evidence>
<sequence>MGVLQGRSIVAVGGSLAEVTLRSAAVMAKIPPRTFDPRSSTRTTGRRHQHSKCTLGDGDALTGSVVQGNFRGQRNDMKSARAVVAANHSAAMARGQPNGSLGQDYQRPPSRTITGLRRWSIINRDLPPVSHVKAIHVYDFDNTLFQSPLPNPQLWNGPTIGFLQAYESFANGGWWHDPNLLAATGEGAEKEELRGWEGWWNEQIVQLVKLSMQQKDALTVLLTGRGEGGFASLIRRIVDSRKLEFDLICLKPEVGPNSERFSTTMEFKQSFLEDLILTYNQADEVRVYEDRVKHVKHFREFFEQLNRRFQTAQNPSPRKTVNAEVIQVAEGAVFLSPVIETAEVQRMINSHNDAVRNRSANGTKSPYGPLCIKRTIFYTGYLISNADSSRLISQTLNPMLPSGLAESNDLKYMANSILITPRPAPRSILDKVGGLGKKLKWKVTGTAVFEHRVWAARLTPVPATEKYYTENPQPVVVLAVRKGARPIDAGKIQNWHPVPADKAFTFETVVGEKMVLRVEEQNPHEGEWESQFLNKNHKRRHQQDRDEDTSYHGQEGPSSGRPATYNPRHGGRHHHDDGPRRGGSYRGRGRGSGPRGRGHPNRGGQRGRGRGRDAGPPQGYRSLDDHTGYDGPYEEKPGPGNGGPVMNY</sequence>
<organism evidence="3 4">
    <name type="scientific">Aspergillus arachidicola</name>
    <dbReference type="NCBI Taxonomy" id="656916"/>
    <lineage>
        <taxon>Eukaryota</taxon>
        <taxon>Fungi</taxon>
        <taxon>Dikarya</taxon>
        <taxon>Ascomycota</taxon>
        <taxon>Pezizomycotina</taxon>
        <taxon>Eurotiomycetes</taxon>
        <taxon>Eurotiomycetidae</taxon>
        <taxon>Eurotiales</taxon>
        <taxon>Aspergillaceae</taxon>
        <taxon>Aspergillus</taxon>
        <taxon>Aspergillus subgen. Circumdati</taxon>
    </lineage>
</organism>
<dbReference type="InterPro" id="IPR018812">
    <property type="entry name" value="SAK_HAD"/>
</dbReference>
<feature type="region of interest" description="Disordered" evidence="1">
    <location>
        <begin position="521"/>
        <end position="648"/>
    </location>
</feature>